<dbReference type="Pfam" id="PF00560">
    <property type="entry name" value="LRR_1"/>
    <property type="match status" value="2"/>
</dbReference>
<dbReference type="PANTHER" id="PTHR48004">
    <property type="entry name" value="OS01G0149700 PROTEIN"/>
    <property type="match status" value="1"/>
</dbReference>
<dbReference type="InterPro" id="IPR032675">
    <property type="entry name" value="LRR_dom_sf"/>
</dbReference>
<evidence type="ECO:0000313" key="1">
    <source>
        <dbReference type="EMBL" id="KAK2637842.1"/>
    </source>
</evidence>
<dbReference type="InterPro" id="IPR001611">
    <property type="entry name" value="Leu-rich_rpt"/>
</dbReference>
<comment type="caution">
    <text evidence="1">The sequence shown here is derived from an EMBL/GenBank/DDBJ whole genome shotgun (WGS) entry which is preliminary data.</text>
</comment>
<dbReference type="InterPro" id="IPR052941">
    <property type="entry name" value="StomDev_PlantInt_Reg"/>
</dbReference>
<proteinExistence type="predicted"/>
<sequence>MESLGWSIPQIGSMDNLFYLDLSKNSLTGEIPKNVSELKSLILSSNRTYSAGALTVYKNRLEYKQASSLPPSIVLRNNMINGTIPPEVGRWKQLHVLDLSRNNISGIIPNFISDGQLGSFRLVIQ</sequence>
<name>A0AAD9TL86_9ROSI</name>
<reference evidence="1" key="1">
    <citation type="journal article" date="2023" name="Plant J.">
        <title>Genome sequences and population genomics provide insights into the demographic history, inbreeding, and mutation load of two 'living fossil' tree species of Dipteronia.</title>
        <authorList>
            <person name="Feng Y."/>
            <person name="Comes H.P."/>
            <person name="Chen J."/>
            <person name="Zhu S."/>
            <person name="Lu R."/>
            <person name="Zhang X."/>
            <person name="Li P."/>
            <person name="Qiu J."/>
            <person name="Olsen K.M."/>
            <person name="Qiu Y."/>
        </authorList>
    </citation>
    <scope>NUCLEOTIDE SEQUENCE</scope>
    <source>
        <strain evidence="1">KIB01</strain>
    </source>
</reference>
<dbReference type="Gene3D" id="3.80.10.10">
    <property type="entry name" value="Ribonuclease Inhibitor"/>
    <property type="match status" value="2"/>
</dbReference>
<dbReference type="PANTHER" id="PTHR48004:SF59">
    <property type="entry name" value="LEUCINE-RICH REPEAT-CONTAINING N-TERMINAL PLANT-TYPE DOMAIN-CONTAINING PROTEIN"/>
    <property type="match status" value="1"/>
</dbReference>
<dbReference type="AlphaFoldDB" id="A0AAD9TL86"/>
<keyword evidence="2" id="KW-1185">Reference proteome</keyword>
<organism evidence="1 2">
    <name type="scientific">Dipteronia dyeriana</name>
    <dbReference type="NCBI Taxonomy" id="168575"/>
    <lineage>
        <taxon>Eukaryota</taxon>
        <taxon>Viridiplantae</taxon>
        <taxon>Streptophyta</taxon>
        <taxon>Embryophyta</taxon>
        <taxon>Tracheophyta</taxon>
        <taxon>Spermatophyta</taxon>
        <taxon>Magnoliopsida</taxon>
        <taxon>eudicotyledons</taxon>
        <taxon>Gunneridae</taxon>
        <taxon>Pentapetalae</taxon>
        <taxon>rosids</taxon>
        <taxon>malvids</taxon>
        <taxon>Sapindales</taxon>
        <taxon>Sapindaceae</taxon>
        <taxon>Hippocastanoideae</taxon>
        <taxon>Acereae</taxon>
        <taxon>Dipteronia</taxon>
    </lineage>
</organism>
<accession>A0AAD9TL86</accession>
<evidence type="ECO:0000313" key="2">
    <source>
        <dbReference type="Proteomes" id="UP001280121"/>
    </source>
</evidence>
<dbReference type="Proteomes" id="UP001280121">
    <property type="component" value="Unassembled WGS sequence"/>
</dbReference>
<protein>
    <submittedName>
        <fullName evidence="1">Uncharacterized protein</fullName>
    </submittedName>
</protein>
<gene>
    <name evidence="1" type="ORF">Ddye_025637</name>
</gene>
<dbReference type="SUPFAM" id="SSF52058">
    <property type="entry name" value="L domain-like"/>
    <property type="match status" value="1"/>
</dbReference>
<dbReference type="EMBL" id="JANJYI010000008">
    <property type="protein sequence ID" value="KAK2637842.1"/>
    <property type="molecule type" value="Genomic_DNA"/>
</dbReference>